<evidence type="ECO:0000259" key="9">
    <source>
        <dbReference type="Pfam" id="PF00892"/>
    </source>
</evidence>
<keyword evidence="7 8" id="KW-0472">Membrane</keyword>
<feature type="transmembrane region" description="Helical" evidence="8">
    <location>
        <begin position="117"/>
        <end position="134"/>
    </location>
</feature>
<gene>
    <name evidence="10" type="ORF">MNBD_ALPHA12-2306</name>
</gene>
<evidence type="ECO:0000256" key="7">
    <source>
        <dbReference type="ARBA" id="ARBA00023136"/>
    </source>
</evidence>
<dbReference type="InterPro" id="IPR037185">
    <property type="entry name" value="EmrE-like"/>
</dbReference>
<dbReference type="SUPFAM" id="SSF103481">
    <property type="entry name" value="Multidrug resistance efflux transporter EmrE"/>
    <property type="match status" value="2"/>
</dbReference>
<feature type="transmembrane region" description="Helical" evidence="8">
    <location>
        <begin position="279"/>
        <end position="297"/>
    </location>
</feature>
<evidence type="ECO:0000256" key="4">
    <source>
        <dbReference type="ARBA" id="ARBA00022475"/>
    </source>
</evidence>
<evidence type="ECO:0000256" key="3">
    <source>
        <dbReference type="ARBA" id="ARBA00022448"/>
    </source>
</evidence>
<comment type="subcellular location">
    <subcellularLocation>
        <location evidence="1">Cell membrane</location>
        <topology evidence="1">Multi-pass membrane protein</topology>
    </subcellularLocation>
</comment>
<feature type="domain" description="EamA" evidence="9">
    <location>
        <begin position="21"/>
        <end position="155"/>
    </location>
</feature>
<organism evidence="10">
    <name type="scientific">hydrothermal vent metagenome</name>
    <dbReference type="NCBI Taxonomy" id="652676"/>
    <lineage>
        <taxon>unclassified sequences</taxon>
        <taxon>metagenomes</taxon>
        <taxon>ecological metagenomes</taxon>
    </lineage>
</organism>
<keyword evidence="5 8" id="KW-0812">Transmembrane</keyword>
<dbReference type="InterPro" id="IPR000620">
    <property type="entry name" value="EamA_dom"/>
</dbReference>
<keyword evidence="6 8" id="KW-1133">Transmembrane helix</keyword>
<evidence type="ECO:0000256" key="1">
    <source>
        <dbReference type="ARBA" id="ARBA00004651"/>
    </source>
</evidence>
<dbReference type="AlphaFoldDB" id="A0A3B0UEE0"/>
<feature type="transmembrane region" description="Helical" evidence="8">
    <location>
        <begin position="85"/>
        <end position="105"/>
    </location>
</feature>
<feature type="transmembrane region" description="Helical" evidence="8">
    <location>
        <begin position="56"/>
        <end position="73"/>
    </location>
</feature>
<feature type="transmembrane region" description="Helical" evidence="8">
    <location>
        <begin position="15"/>
        <end position="36"/>
    </location>
</feature>
<feature type="transmembrane region" description="Helical" evidence="8">
    <location>
        <begin position="141"/>
        <end position="158"/>
    </location>
</feature>
<dbReference type="NCBIfam" id="TIGR00688">
    <property type="entry name" value="rarD"/>
    <property type="match status" value="1"/>
</dbReference>
<feature type="transmembrane region" description="Helical" evidence="8">
    <location>
        <begin position="225"/>
        <end position="244"/>
    </location>
</feature>
<evidence type="ECO:0000313" key="10">
    <source>
        <dbReference type="EMBL" id="VAW18784.1"/>
    </source>
</evidence>
<name>A0A3B0UEE0_9ZZZZ</name>
<evidence type="ECO:0000256" key="8">
    <source>
        <dbReference type="SAM" id="Phobius"/>
    </source>
</evidence>
<dbReference type="EMBL" id="UOEO01000094">
    <property type="protein sequence ID" value="VAW18784.1"/>
    <property type="molecule type" value="Genomic_DNA"/>
</dbReference>
<sequence length="328" mass="35652">MLPGKQKLINNNSKAPFVLGPGVLAALGAYGTWGLFPLLFRLLDGVNSPTIVAHRVVWSLIFVGIILKWNGRFGEVWAALKNRRTLMLITLSAALLAANWLIFIWAVETDRVLEVSLGYFINPLVNVALGMAFLGERQNRWQWLAIIIAIVAMVVQTIGLGAFPVVSVALALLFGGYGYLRKTVDVGSAPGLFVETLVMAPVALAYLAITFSSTGIVAYADPVKMTYLVLTGPATAGALLMFAFAARRLRLTTIGMFQYIAPSMHFATAVFLFNEPLNSIQLLSFVMIWVSLGIYSFDSLRARARGAAKAGIKGDVKRDAEIVKKVIL</sequence>
<evidence type="ECO:0000256" key="2">
    <source>
        <dbReference type="ARBA" id="ARBA00007362"/>
    </source>
</evidence>
<keyword evidence="3" id="KW-0813">Transport</keyword>
<dbReference type="InterPro" id="IPR004626">
    <property type="entry name" value="RarD"/>
</dbReference>
<keyword evidence="4" id="KW-1003">Cell membrane</keyword>
<evidence type="ECO:0000256" key="5">
    <source>
        <dbReference type="ARBA" id="ARBA00022692"/>
    </source>
</evidence>
<proteinExistence type="inferred from homology"/>
<accession>A0A3B0UEE0</accession>
<protein>
    <submittedName>
        <fullName evidence="10">Uncharacterized inner membrane protein RarD</fullName>
    </submittedName>
</protein>
<reference evidence="10" key="1">
    <citation type="submission" date="2018-06" db="EMBL/GenBank/DDBJ databases">
        <authorList>
            <person name="Zhirakovskaya E."/>
        </authorList>
    </citation>
    <scope>NUCLEOTIDE SEQUENCE</scope>
</reference>
<evidence type="ECO:0000256" key="6">
    <source>
        <dbReference type="ARBA" id="ARBA00022989"/>
    </source>
</evidence>
<dbReference type="GO" id="GO:0005886">
    <property type="term" value="C:plasma membrane"/>
    <property type="evidence" value="ECO:0007669"/>
    <property type="project" value="UniProtKB-SubCell"/>
</dbReference>
<feature type="transmembrane region" description="Helical" evidence="8">
    <location>
        <begin position="192"/>
        <end position="219"/>
    </location>
</feature>
<dbReference type="Pfam" id="PF00892">
    <property type="entry name" value="EamA"/>
    <property type="match status" value="1"/>
</dbReference>
<comment type="similarity">
    <text evidence="2">Belongs to the EamA transporter family.</text>
</comment>